<reference evidence="7" key="1">
    <citation type="submission" date="2013-12" db="EMBL/GenBank/DDBJ databases">
        <authorList>
            <person name="Genoscope - CEA"/>
        </authorList>
    </citation>
    <scope>NUCLEOTIDE SEQUENCE</scope>
    <source>
        <strain evidence="7">CBS 1993</strain>
    </source>
</reference>
<dbReference type="AlphaFoldDB" id="W6MVG6"/>
<feature type="transmembrane region" description="Helical" evidence="5">
    <location>
        <begin position="464"/>
        <end position="483"/>
    </location>
</feature>
<dbReference type="SUPFAM" id="SSF103473">
    <property type="entry name" value="MFS general substrate transporter"/>
    <property type="match status" value="1"/>
</dbReference>
<evidence type="ECO:0000256" key="3">
    <source>
        <dbReference type="ARBA" id="ARBA00022989"/>
    </source>
</evidence>
<feature type="transmembrane region" description="Helical" evidence="5">
    <location>
        <begin position="358"/>
        <end position="387"/>
    </location>
</feature>
<reference evidence="7" key="2">
    <citation type="submission" date="2014-02" db="EMBL/GenBank/DDBJ databases">
        <title>Complete DNA sequence of /Kuraishia capsulata/ illustrates novel genomic features among budding yeasts (/Saccharomycotina/).</title>
        <authorList>
            <person name="Morales L."/>
            <person name="Noel B."/>
            <person name="Porcel B."/>
            <person name="Marcet-Houben M."/>
            <person name="Hullo M-F."/>
            <person name="Sacerdot C."/>
            <person name="Tekaia F."/>
            <person name="Leh-Louis V."/>
            <person name="Despons L."/>
            <person name="Khanna V."/>
            <person name="Aury J-M."/>
            <person name="Barbe V."/>
            <person name="Couloux A."/>
            <person name="Labadie K."/>
            <person name="Pelletier E."/>
            <person name="Souciet J-L."/>
            <person name="Boekhout T."/>
            <person name="Gabaldon T."/>
            <person name="Wincker P."/>
            <person name="Dujon B."/>
        </authorList>
    </citation>
    <scope>NUCLEOTIDE SEQUENCE</scope>
    <source>
        <strain evidence="7">CBS 1993</strain>
    </source>
</reference>
<feature type="transmembrane region" description="Helical" evidence="5">
    <location>
        <begin position="182"/>
        <end position="199"/>
    </location>
</feature>
<dbReference type="PANTHER" id="PTHR23502">
    <property type="entry name" value="MAJOR FACILITATOR SUPERFAMILY"/>
    <property type="match status" value="1"/>
</dbReference>
<feature type="transmembrane region" description="Helical" evidence="5">
    <location>
        <begin position="211"/>
        <end position="231"/>
    </location>
</feature>
<dbReference type="Pfam" id="PF07690">
    <property type="entry name" value="MFS_1"/>
    <property type="match status" value="1"/>
</dbReference>
<feature type="transmembrane region" description="Helical" evidence="5">
    <location>
        <begin position="495"/>
        <end position="517"/>
    </location>
</feature>
<organism evidence="7 8">
    <name type="scientific">Kuraishia capsulata CBS 1993</name>
    <dbReference type="NCBI Taxonomy" id="1382522"/>
    <lineage>
        <taxon>Eukaryota</taxon>
        <taxon>Fungi</taxon>
        <taxon>Dikarya</taxon>
        <taxon>Ascomycota</taxon>
        <taxon>Saccharomycotina</taxon>
        <taxon>Pichiomycetes</taxon>
        <taxon>Pichiales</taxon>
        <taxon>Pichiaceae</taxon>
        <taxon>Kuraishia</taxon>
    </lineage>
</organism>
<keyword evidence="2 5" id="KW-0812">Transmembrane</keyword>
<dbReference type="GO" id="GO:0005886">
    <property type="term" value="C:plasma membrane"/>
    <property type="evidence" value="ECO:0007669"/>
    <property type="project" value="TreeGrafter"/>
</dbReference>
<keyword evidence="4 5" id="KW-0472">Membrane</keyword>
<dbReference type="PANTHER" id="PTHR23502:SF178">
    <property type="entry name" value="TRANSPORTER, PUTATIVE (AFU_ORTHOLOGUE AFUA_2G02040)-RELATED"/>
    <property type="match status" value="1"/>
</dbReference>
<evidence type="ECO:0000256" key="1">
    <source>
        <dbReference type="ARBA" id="ARBA00004141"/>
    </source>
</evidence>
<evidence type="ECO:0000256" key="4">
    <source>
        <dbReference type="ARBA" id="ARBA00023136"/>
    </source>
</evidence>
<keyword evidence="3 5" id="KW-1133">Transmembrane helix</keyword>
<dbReference type="InterPro" id="IPR020846">
    <property type="entry name" value="MFS_dom"/>
</dbReference>
<keyword evidence="8" id="KW-1185">Reference proteome</keyword>
<proteinExistence type="predicted"/>
<feature type="transmembrane region" description="Helical" evidence="5">
    <location>
        <begin position="99"/>
        <end position="116"/>
    </location>
</feature>
<feature type="transmembrane region" description="Helical" evidence="5">
    <location>
        <begin position="155"/>
        <end position="175"/>
    </location>
</feature>
<dbReference type="GeneID" id="34519664"/>
<evidence type="ECO:0000256" key="2">
    <source>
        <dbReference type="ARBA" id="ARBA00022692"/>
    </source>
</evidence>
<dbReference type="InterPro" id="IPR036259">
    <property type="entry name" value="MFS_trans_sf"/>
</dbReference>
<protein>
    <recommendedName>
        <fullName evidence="6">Major facilitator superfamily (MFS) profile domain-containing protein</fullName>
    </recommendedName>
</protein>
<dbReference type="Proteomes" id="UP000019384">
    <property type="component" value="Unassembled WGS sequence"/>
</dbReference>
<dbReference type="GO" id="GO:0022857">
    <property type="term" value="F:transmembrane transporter activity"/>
    <property type="evidence" value="ECO:0007669"/>
    <property type="project" value="InterPro"/>
</dbReference>
<feature type="transmembrane region" description="Helical" evidence="5">
    <location>
        <begin position="123"/>
        <end position="149"/>
    </location>
</feature>
<feature type="domain" description="Major facilitator superfamily (MFS) profile" evidence="6">
    <location>
        <begin position="57"/>
        <end position="518"/>
    </location>
</feature>
<dbReference type="Gene3D" id="1.20.1250.20">
    <property type="entry name" value="MFS general substrate transporter like domains"/>
    <property type="match status" value="1"/>
</dbReference>
<evidence type="ECO:0000256" key="5">
    <source>
        <dbReference type="SAM" id="Phobius"/>
    </source>
</evidence>
<gene>
    <name evidence="7" type="ORF">KUCA_T00002241001</name>
</gene>
<dbReference type="InterPro" id="IPR011701">
    <property type="entry name" value="MFS"/>
</dbReference>
<dbReference type="EMBL" id="HG793127">
    <property type="protein sequence ID" value="CDK26270.1"/>
    <property type="molecule type" value="Genomic_DNA"/>
</dbReference>
<feature type="transmembrane region" description="Helical" evidence="5">
    <location>
        <begin position="399"/>
        <end position="421"/>
    </location>
</feature>
<dbReference type="RefSeq" id="XP_022458276.1">
    <property type="nucleotide sequence ID" value="XM_022602475.1"/>
</dbReference>
<evidence type="ECO:0000313" key="8">
    <source>
        <dbReference type="Proteomes" id="UP000019384"/>
    </source>
</evidence>
<dbReference type="PROSITE" id="PS50850">
    <property type="entry name" value="MFS"/>
    <property type="match status" value="1"/>
</dbReference>
<dbReference type="STRING" id="1382522.W6MVG6"/>
<dbReference type="HOGENOM" id="CLU_008455_13_3_1"/>
<accession>W6MVG6</accession>
<feature type="transmembrane region" description="Helical" evidence="5">
    <location>
        <begin position="314"/>
        <end position="338"/>
    </location>
</feature>
<sequence>MEKHSYIDGIPGTELLVDVKGVSTDEHAGNSEIILIPQPTECSGDPLRWPKRKKYYQLFLVALYACAFSFGENTLGAAWTTVSEETGVSLTNMNGGSALNYLLLGFVNIFWIPAAMKIGRRPVFILTTVFCLCAGVWLGEFTGVAQWMLAQVLNGFGTSAYQAVIQLAVFDMFFVHERGTMIAVYLFGQQLGSVIGLISGGSIADGPGWRWSQYIVAMIDGAVLLLLIFTFEETMLPRFLFNRNASGLSSEADDDGLAESEEKTKIISEVREEGSTVDTMISRFPRRSYIQMLKPWVYYPEDRTTYWQYFRRPFFLFFFPNVVISGFIFAFGCTAGIVSFNTISEILTDAPYDMSTTGAGLVCFGAFVGNIIGYLTGTLSDYVVIYFSRRNNGIKEPEFRLYTLALSFCYAAFGYMMYGWGAQEQGSWALVAVGLGAMIAHQVSACGIATSYAMESFRGIAGELVVVLAMCSSCINFAISYSVQPFINRTGYGWAFFFFGMCVLGSMAMAIPTIIWGKSWRQKCAPRYYKFVAENCN</sequence>
<evidence type="ECO:0000313" key="7">
    <source>
        <dbReference type="EMBL" id="CDK26270.1"/>
    </source>
</evidence>
<name>W6MVG6_9ASCO</name>
<evidence type="ECO:0000259" key="6">
    <source>
        <dbReference type="PROSITE" id="PS50850"/>
    </source>
</evidence>
<feature type="transmembrane region" description="Helical" evidence="5">
    <location>
        <begin position="427"/>
        <end position="452"/>
    </location>
</feature>
<dbReference type="OrthoDB" id="5215911at2759"/>
<comment type="subcellular location">
    <subcellularLocation>
        <location evidence="1">Membrane</location>
        <topology evidence="1">Multi-pass membrane protein</topology>
    </subcellularLocation>
</comment>
<feature type="transmembrane region" description="Helical" evidence="5">
    <location>
        <begin position="58"/>
        <end position="79"/>
    </location>
</feature>